<keyword evidence="5" id="KW-0378">Hydrolase</keyword>
<gene>
    <name evidence="8" type="ORF">TRIADDRAFT_28056</name>
</gene>
<organism evidence="8 9">
    <name type="scientific">Trichoplax adhaerens</name>
    <name type="common">Trichoplax reptans</name>
    <dbReference type="NCBI Taxonomy" id="10228"/>
    <lineage>
        <taxon>Eukaryota</taxon>
        <taxon>Metazoa</taxon>
        <taxon>Placozoa</taxon>
        <taxon>Uniplacotomia</taxon>
        <taxon>Trichoplacea</taxon>
        <taxon>Trichoplacidae</taxon>
        <taxon>Trichoplax</taxon>
    </lineage>
</organism>
<keyword evidence="6" id="KW-0325">Glycoprotein</keyword>
<keyword evidence="4 7" id="KW-0732">Signal</keyword>
<comment type="similarity">
    <text evidence="1">Belongs to the peptidase S10 family.</text>
</comment>
<dbReference type="EMBL" id="DS985247">
    <property type="protein sequence ID" value="EDV23152.1"/>
    <property type="molecule type" value="Genomic_DNA"/>
</dbReference>
<name>B3S105_TRIAD</name>
<dbReference type="AlphaFoldDB" id="B3S105"/>
<dbReference type="FunFam" id="3.40.50.1820:FF:001052">
    <property type="entry name" value="Retinoid-inducible serine carboxypeptidase"/>
    <property type="match status" value="1"/>
</dbReference>
<evidence type="ECO:0000256" key="7">
    <source>
        <dbReference type="SAM" id="SignalP"/>
    </source>
</evidence>
<keyword evidence="9" id="KW-1185">Reference proteome</keyword>
<dbReference type="PANTHER" id="PTHR11802">
    <property type="entry name" value="SERINE PROTEASE FAMILY S10 SERINE CARBOXYPEPTIDASE"/>
    <property type="match status" value="1"/>
</dbReference>
<keyword evidence="3" id="KW-0645">Protease</keyword>
<reference evidence="8 9" key="1">
    <citation type="journal article" date="2008" name="Nature">
        <title>The Trichoplax genome and the nature of placozoans.</title>
        <authorList>
            <person name="Srivastava M."/>
            <person name="Begovic E."/>
            <person name="Chapman J."/>
            <person name="Putnam N.H."/>
            <person name="Hellsten U."/>
            <person name="Kawashima T."/>
            <person name="Kuo A."/>
            <person name="Mitros T."/>
            <person name="Salamov A."/>
            <person name="Carpenter M.L."/>
            <person name="Signorovitch A.Y."/>
            <person name="Moreno M.A."/>
            <person name="Kamm K."/>
            <person name="Grimwood J."/>
            <person name="Schmutz J."/>
            <person name="Shapiro H."/>
            <person name="Grigoriev I.V."/>
            <person name="Buss L.W."/>
            <person name="Schierwater B."/>
            <person name="Dellaporta S.L."/>
            <person name="Rokhsar D.S."/>
        </authorList>
    </citation>
    <scope>NUCLEOTIDE SEQUENCE [LARGE SCALE GENOMIC DNA]</scope>
    <source>
        <strain evidence="8 9">Grell-BS-1999</strain>
    </source>
</reference>
<evidence type="ECO:0000256" key="6">
    <source>
        <dbReference type="ARBA" id="ARBA00023180"/>
    </source>
</evidence>
<dbReference type="PRINTS" id="PR00724">
    <property type="entry name" value="CRBOXYPTASEC"/>
</dbReference>
<dbReference type="InterPro" id="IPR029058">
    <property type="entry name" value="AB_hydrolase_fold"/>
</dbReference>
<dbReference type="PANTHER" id="PTHR11802:SF3">
    <property type="entry name" value="RETINOID-INDUCIBLE SERINE CARBOXYPEPTIDASE"/>
    <property type="match status" value="1"/>
</dbReference>
<feature type="chain" id="PRO_5002798543" description="Carboxypeptidase" evidence="7">
    <location>
        <begin position="20"/>
        <end position="433"/>
    </location>
</feature>
<dbReference type="MEROPS" id="S10.013"/>
<dbReference type="Gene3D" id="3.40.50.1820">
    <property type="entry name" value="alpha/beta hydrolase"/>
    <property type="match status" value="1"/>
</dbReference>
<dbReference type="OMA" id="QEPKEVW"/>
<protein>
    <recommendedName>
        <fullName evidence="10">Carboxypeptidase</fullName>
    </recommendedName>
</protein>
<keyword evidence="2" id="KW-0121">Carboxypeptidase</keyword>
<evidence type="ECO:0000313" key="9">
    <source>
        <dbReference type="Proteomes" id="UP000009022"/>
    </source>
</evidence>
<dbReference type="CTD" id="6755607"/>
<evidence type="ECO:0000256" key="1">
    <source>
        <dbReference type="ARBA" id="ARBA00009431"/>
    </source>
</evidence>
<dbReference type="InParanoid" id="B3S105"/>
<dbReference type="HOGENOM" id="CLU_008523_1_0_1"/>
<dbReference type="Proteomes" id="UP000009022">
    <property type="component" value="Unassembled WGS sequence"/>
</dbReference>
<feature type="signal peptide" evidence="7">
    <location>
        <begin position="1"/>
        <end position="19"/>
    </location>
</feature>
<dbReference type="Pfam" id="PF00450">
    <property type="entry name" value="Peptidase_S10"/>
    <property type="match status" value="1"/>
</dbReference>
<dbReference type="FunCoup" id="B3S105">
    <property type="interactions" value="256"/>
</dbReference>
<dbReference type="eggNOG" id="KOG1283">
    <property type="taxonomic scope" value="Eukaryota"/>
</dbReference>
<dbReference type="PhylomeDB" id="B3S105"/>
<dbReference type="RefSeq" id="XP_002114062.1">
    <property type="nucleotide sequence ID" value="XM_002114026.1"/>
</dbReference>
<dbReference type="GeneID" id="6755607"/>
<dbReference type="GO" id="GO:0006508">
    <property type="term" value="P:proteolysis"/>
    <property type="evidence" value="ECO:0007669"/>
    <property type="project" value="UniProtKB-KW"/>
</dbReference>
<sequence>MRWIIILGLLLCGVQWATASSSKIPKQKWGYVDVRKNAHMFWWFYGASQQRRDQAPLVMWLQGGPGGSSTGFGNFLEIGPLTVQLKPRNTTWLQKANLLFVDNPVGAGFSYVDKPSAYCTNVTQIANDLVTMFKAFLKTIPAFRKIPFYIFCESYGGKMTAAFGVALKKAIMSKEISVDFRGVALGDSWISPQDSVDTWGPYLLSTSLVDTEGAAQIQSYANNIRTALSNKKYAKATNLWSQMENVVENLTNNVNFYNILTQPSSNGLTCAAHDTACRILSEMNTLTLAQLMNGPIRKKLRIIPKNVTWGGQSGPVFQYQSVEFMKPVIDDVDKLLDMGVSVTVYTGQLDLIVDTLGTERWVNKLKWKYLSQYKKSKRVPIYASGSRETGAFYKSYKNLSFYWIMKAGHMVPADNGPVALEMLERVIGAKHMN</sequence>
<evidence type="ECO:0008006" key="10">
    <source>
        <dbReference type="Google" id="ProtNLM"/>
    </source>
</evidence>
<dbReference type="OrthoDB" id="443318at2759"/>
<dbReference type="KEGG" id="tad:TRIADDRAFT_28056"/>
<accession>B3S105</accession>
<evidence type="ECO:0000256" key="5">
    <source>
        <dbReference type="ARBA" id="ARBA00022801"/>
    </source>
</evidence>
<dbReference type="SUPFAM" id="SSF53474">
    <property type="entry name" value="alpha/beta-Hydrolases"/>
    <property type="match status" value="1"/>
</dbReference>
<dbReference type="GO" id="GO:0004185">
    <property type="term" value="F:serine-type carboxypeptidase activity"/>
    <property type="evidence" value="ECO:0000318"/>
    <property type="project" value="GO_Central"/>
</dbReference>
<evidence type="ECO:0000256" key="2">
    <source>
        <dbReference type="ARBA" id="ARBA00022645"/>
    </source>
</evidence>
<evidence type="ECO:0000313" key="8">
    <source>
        <dbReference type="EMBL" id="EDV23152.1"/>
    </source>
</evidence>
<evidence type="ECO:0000256" key="3">
    <source>
        <dbReference type="ARBA" id="ARBA00022670"/>
    </source>
</evidence>
<proteinExistence type="inferred from homology"/>
<evidence type="ECO:0000256" key="4">
    <source>
        <dbReference type="ARBA" id="ARBA00022729"/>
    </source>
</evidence>
<dbReference type="InterPro" id="IPR001563">
    <property type="entry name" value="Peptidase_S10"/>
</dbReference>